<keyword evidence="1" id="KW-1133">Transmembrane helix</keyword>
<dbReference type="Proteomes" id="UP000675968">
    <property type="component" value="Unassembled WGS sequence"/>
</dbReference>
<dbReference type="EMBL" id="JAGVWC010000011">
    <property type="protein sequence ID" value="MBS3061952.1"/>
    <property type="molecule type" value="Genomic_DNA"/>
</dbReference>
<keyword evidence="1" id="KW-0472">Membrane</keyword>
<feature type="transmembrane region" description="Helical" evidence="1">
    <location>
        <begin position="24"/>
        <end position="45"/>
    </location>
</feature>
<gene>
    <name evidence="2" type="ORF">J4215_05210</name>
</gene>
<evidence type="ECO:0000313" key="3">
    <source>
        <dbReference type="Proteomes" id="UP000675968"/>
    </source>
</evidence>
<sequence>MESDASKDLVFVSTPSGKAPINQMLNTVSLVLFVVLVIGITWVGLSVQRPPALPVGDSNSDANFFGNLPDPVLPVSNPEYLCGNSVCETGENVNNCLLDCWVCNANGVCESEIGENSNSCKVDCPALPVCNSNDCGSRPVCGDSVIETPEVCDKEKLNGTTCRSFGFKGGTLLCASDCRSFDVKQCILETPPVYSCGNGIIEGFESCDSSDLNSQTCGLQGFAGGSLSCKPDCSGFDVSQCNSCGNDACEAGETALTCPSDCAGVCGDQVCGKGEGTDNCPWDCLIASQSDIVKIQFPAYNVTKVQRFHLDGTVSEVTDPMQIHDFLLDKLDFSIRGLVFGSELLSQSSNRLPVVEYAQTYTVYENETWVKEVWDAIKDNENAFAHARNHPVTRENRLRHRCYFTGYLINPETAWREALADYSKALLSKNQNLDGIFLDNALGRIVTANRFIRWVSSESQTVGSDGKTIDLPDENLHTPQPYYACENDITAFDNPDQTGTDFFAGGSYSKNQIVLGTPVEPYSTVYVSYRALSEPDQAFIDAWPQRMSDTISFVRAAIKPKLTVFNGIIYSWTEDDSFPSLTDGGMDEQFVASPWTAPIGSWLSGATWKKQLDELNSISKTRIYLAQGRLRLPDANRLNPSDPDTIQMKKVASYSFATFLLGNQRFAFFHFGLDPGPYQTYVHFDAWDTNVGQPREEYHLRSGTVGVYEREYQNVLVLVNSGTVTETVSLAGTFYTLSGAPVSSIAMEAKSGVLLKRNP</sequence>
<keyword evidence="1" id="KW-0812">Transmembrane</keyword>
<organism evidence="2 3">
    <name type="scientific">Candidatus Iainarchaeum sp</name>
    <dbReference type="NCBI Taxonomy" id="3101447"/>
    <lineage>
        <taxon>Archaea</taxon>
        <taxon>Candidatus Iainarchaeota</taxon>
        <taxon>Candidatus Iainarchaeia</taxon>
        <taxon>Candidatus Iainarchaeales</taxon>
        <taxon>Candidatus Iainarchaeaceae</taxon>
        <taxon>Candidatus Iainarchaeum</taxon>
    </lineage>
</organism>
<proteinExistence type="predicted"/>
<evidence type="ECO:0000313" key="2">
    <source>
        <dbReference type="EMBL" id="MBS3061952.1"/>
    </source>
</evidence>
<reference evidence="2" key="2">
    <citation type="submission" date="2021-05" db="EMBL/GenBank/DDBJ databases">
        <title>Protein family content uncovers lineage relationships and bacterial pathway maintenance mechanisms in DPANN archaea.</title>
        <authorList>
            <person name="Castelle C.J."/>
            <person name="Meheust R."/>
            <person name="Jaffe A.L."/>
            <person name="Seitz K."/>
            <person name="Gong X."/>
            <person name="Baker B.J."/>
            <person name="Banfield J.F."/>
        </authorList>
    </citation>
    <scope>NUCLEOTIDE SEQUENCE</scope>
    <source>
        <strain evidence="2">RIFCSPLOWO2_01_FULL_AR10_48_17</strain>
    </source>
</reference>
<comment type="caution">
    <text evidence="2">The sequence shown here is derived from an EMBL/GenBank/DDBJ whole genome shotgun (WGS) entry which is preliminary data.</text>
</comment>
<evidence type="ECO:0000256" key="1">
    <source>
        <dbReference type="SAM" id="Phobius"/>
    </source>
</evidence>
<accession>A0A8T4L7S7</accession>
<reference evidence="2" key="1">
    <citation type="submission" date="2021-03" db="EMBL/GenBank/DDBJ databases">
        <authorList>
            <person name="Jaffe A."/>
        </authorList>
    </citation>
    <scope>NUCLEOTIDE SEQUENCE</scope>
    <source>
        <strain evidence="2">RIFCSPLOWO2_01_FULL_AR10_48_17</strain>
    </source>
</reference>
<name>A0A8T4L7S7_9ARCH</name>
<protein>
    <submittedName>
        <fullName evidence="2">Uncharacterized protein</fullName>
    </submittedName>
</protein>
<dbReference type="AlphaFoldDB" id="A0A8T4L7S7"/>